<accession>A0A6L2LHR2</accession>
<dbReference type="PROSITE" id="PS50994">
    <property type="entry name" value="INTEGRASE"/>
    <property type="match status" value="1"/>
</dbReference>
<dbReference type="SUPFAM" id="SSF53098">
    <property type="entry name" value="Ribonuclease H-like"/>
    <property type="match status" value="1"/>
</dbReference>
<evidence type="ECO:0000256" key="1">
    <source>
        <dbReference type="ARBA" id="ARBA00022723"/>
    </source>
</evidence>
<dbReference type="SUPFAM" id="SSF57756">
    <property type="entry name" value="Retrovirus zinc finger-like domains"/>
    <property type="match status" value="1"/>
</dbReference>
<name>A0A6L2LHR2_TANCI</name>
<evidence type="ECO:0000256" key="2">
    <source>
        <dbReference type="ARBA" id="ARBA00022801"/>
    </source>
</evidence>
<dbReference type="GO" id="GO:0003676">
    <property type="term" value="F:nucleic acid binding"/>
    <property type="evidence" value="ECO:0007669"/>
    <property type="project" value="InterPro"/>
</dbReference>
<dbReference type="SUPFAM" id="SSF56672">
    <property type="entry name" value="DNA/RNA polymerases"/>
    <property type="match status" value="1"/>
</dbReference>
<protein>
    <recommendedName>
        <fullName evidence="3">Integrase catalytic domain-containing protein</fullName>
    </recommendedName>
</protein>
<dbReference type="EMBL" id="BKCJ010004214">
    <property type="protein sequence ID" value="GEU59695.1"/>
    <property type="molecule type" value="Genomic_DNA"/>
</dbReference>
<dbReference type="Pfam" id="PF07727">
    <property type="entry name" value="RVT_2"/>
    <property type="match status" value="1"/>
</dbReference>
<dbReference type="InterPro" id="IPR025724">
    <property type="entry name" value="GAG-pre-integrase_dom"/>
</dbReference>
<gene>
    <name evidence="4" type="ORF">Tci_031673</name>
</gene>
<feature type="domain" description="Integrase catalytic" evidence="3">
    <location>
        <begin position="225"/>
        <end position="391"/>
    </location>
</feature>
<dbReference type="GO" id="GO:0015074">
    <property type="term" value="P:DNA integration"/>
    <property type="evidence" value="ECO:0007669"/>
    <property type="project" value="InterPro"/>
</dbReference>
<organism evidence="4">
    <name type="scientific">Tanacetum cinerariifolium</name>
    <name type="common">Dalmatian daisy</name>
    <name type="synonym">Chrysanthemum cinerariifolium</name>
    <dbReference type="NCBI Taxonomy" id="118510"/>
    <lineage>
        <taxon>Eukaryota</taxon>
        <taxon>Viridiplantae</taxon>
        <taxon>Streptophyta</taxon>
        <taxon>Embryophyta</taxon>
        <taxon>Tracheophyta</taxon>
        <taxon>Spermatophyta</taxon>
        <taxon>Magnoliopsida</taxon>
        <taxon>eudicotyledons</taxon>
        <taxon>Gunneridae</taxon>
        <taxon>Pentapetalae</taxon>
        <taxon>asterids</taxon>
        <taxon>campanulids</taxon>
        <taxon>Asterales</taxon>
        <taxon>Asteraceae</taxon>
        <taxon>Asteroideae</taxon>
        <taxon>Anthemideae</taxon>
        <taxon>Anthemidinae</taxon>
        <taxon>Tanacetum</taxon>
    </lineage>
</organism>
<evidence type="ECO:0000259" key="3">
    <source>
        <dbReference type="PROSITE" id="PS50994"/>
    </source>
</evidence>
<dbReference type="GO" id="GO:0016787">
    <property type="term" value="F:hydrolase activity"/>
    <property type="evidence" value="ECO:0007669"/>
    <property type="project" value="UniProtKB-KW"/>
</dbReference>
<dbReference type="Pfam" id="PF00665">
    <property type="entry name" value="rve"/>
    <property type="match status" value="1"/>
</dbReference>
<dbReference type="GO" id="GO:0008270">
    <property type="term" value="F:zinc ion binding"/>
    <property type="evidence" value="ECO:0007669"/>
    <property type="project" value="InterPro"/>
</dbReference>
<dbReference type="PANTHER" id="PTHR42648">
    <property type="entry name" value="TRANSPOSASE, PUTATIVE-RELATED"/>
    <property type="match status" value="1"/>
</dbReference>
<dbReference type="InterPro" id="IPR043502">
    <property type="entry name" value="DNA/RNA_pol_sf"/>
</dbReference>
<dbReference type="Gene3D" id="3.30.420.10">
    <property type="entry name" value="Ribonuclease H-like superfamily/Ribonuclease H"/>
    <property type="match status" value="1"/>
</dbReference>
<dbReference type="InterPro" id="IPR039537">
    <property type="entry name" value="Retrotran_Ty1/copia-like"/>
</dbReference>
<sequence length="1569" mass="179442">MSLDDLYNHLKVYESEVQKKSESNSQNMAFISSAKNSIRKEDVNTSSIPTASINFSPPSVNIGAIDEDDMKEMDIKWNMALLSMRADRFLKKTGKKISIQWTDVAGFDKSKVECFNCHKMGHFVKEYRAPRSQNRGRRDNYKQGSKVEEQAPKALMVIDGVASLDESMLWHRRLCHLNFKTMNKLVRHNLVRGLPTKCFENDHNCTACLKRKQHKASCKTKLVNSVTKPLHTLHMDLFGPTSISSLNRKWYYLVVTDDFSRFTWTFFLKTKDETSGILRNFITEIENLKELRVKIIRCDNEGEFRNKEMNDFCSKKGIKREFNNARTPQQNRVDERRNKTLIGAAKTMLADAKLPVTFWAEAVNTACYVQNMVLVNKSQNKTPYELFNGRSPAIGFLKPFGCHVMIINTLHNLGKFEAKGDEGCFIRYSMSSKAFRVFNKRTKRVEEKLHIDFLENKPIEKGTGPNWLFDTESLTNSMNYVPVVVAVETLIPTVNSPVPTACLNNSPEPSSDTRLISKRVTSQDDMPSLDNILTLTNRFEDILGVTTNTDDTNGVEADLGNMETTITASPTPTLRIHKDHPKSQIISRNKKDVRGIVIRNKAKLVAQGHTQEEGIDYDEVFVPVARIEAIGLFLAYVSFMGFTIYQMDVKSAFLYGTIDEEVYVMQPPGFQDLKFPARVYKVEKAMGTIDQTLFIRRHRGDFILVQVYVDDIIFGLSNLQLCREFKALMHEKFQMSVMSELNFFLGLQVLKKEDGIFLSQDKYQVTPKECHLHAVKMIFRYLKGHPKLGLWYSKDSLFDLVAYSDSDYGGATQDCKSTTRGSSILTSGGVQVVPTATISIPTGSGVVSTASPTIPTAALIFTTATESTPYTRRKDVSSVQQCLVLIKRKLYGLSLRDCLNQMQMMCYESFKESRFCIDFKSLNKVSVIVVLDLSKVANPLFLLRDKDLFKSKDPQVCLVLIKRKLYGLSLRDCLNQMQMMCYESFKESRFCIDFKSLNKVSVIVVLDLSKVANPLFLLRDKDLFKSKDPQVFDKKDGIGVTIEDVIRRGLRLDDADGVECLQNEEIFAELARIGYEKPPPKLTFYKAFFFTQWKFLIYTLVNCVSAKRIAWNEFSCSMEFVVICLATGRKFNFSKYIFNNMVRNVDSLSKFVMYPRFLKVVINNQVDDLTSHNTKYTSTNLNQKVFGNMQIVGKGFLGVKTPLFSSMMVQPLLQAAEEEEEVEVPTAPALPSPTKQPTTTFESSMFLLNTLMETCATLSKRVADLEQDKHTQALEILKLNKRIFLWVLRRKHPNRGKIEAIDTDKDITLVDVEKDEEEVSKAVEKPVSTAQARKNMIIYLKNMVGYKKKHFKDVKEPKKKRVVEETLLQESFKKLKAIEVLGSKSTQETPSNDPKEISEEDVSNILEIIPVSEFKVEALQVKYPIIDWEIHSEGFDREDLVSLWSLVKEKFSLVVPSVDKEKALWVELKRLFKPDADDVPWKLQRYMHYPITWKLYTNYGVHQVSLTTRRHDMFMLAEKDYPLSNGVMTLMLSAKLQVEENGEMARDLVMKIFIKANKPKSKSLNTSSK</sequence>
<reference evidence="4" key="1">
    <citation type="journal article" date="2019" name="Sci. Rep.">
        <title>Draft genome of Tanacetum cinerariifolium, the natural source of mosquito coil.</title>
        <authorList>
            <person name="Yamashiro T."/>
            <person name="Shiraishi A."/>
            <person name="Satake H."/>
            <person name="Nakayama K."/>
        </authorList>
    </citation>
    <scope>NUCLEOTIDE SEQUENCE</scope>
</reference>
<evidence type="ECO:0000313" key="4">
    <source>
        <dbReference type="EMBL" id="GEU59695.1"/>
    </source>
</evidence>
<dbReference type="Pfam" id="PF25597">
    <property type="entry name" value="SH3_retrovirus"/>
    <property type="match status" value="1"/>
</dbReference>
<dbReference type="PANTHER" id="PTHR42648:SF32">
    <property type="entry name" value="RIBONUCLEASE H-LIKE DOMAIN, GAG-PRE-INTEGRASE DOMAIN PROTEIN-RELATED"/>
    <property type="match status" value="1"/>
</dbReference>
<dbReference type="InterPro" id="IPR036875">
    <property type="entry name" value="Znf_CCHC_sf"/>
</dbReference>
<dbReference type="InterPro" id="IPR012337">
    <property type="entry name" value="RNaseH-like_sf"/>
</dbReference>
<keyword evidence="1" id="KW-0479">Metal-binding</keyword>
<dbReference type="Pfam" id="PF13976">
    <property type="entry name" value="gag_pre-integrs"/>
    <property type="match status" value="1"/>
</dbReference>
<dbReference type="InterPro" id="IPR001584">
    <property type="entry name" value="Integrase_cat-core"/>
</dbReference>
<dbReference type="InterPro" id="IPR057670">
    <property type="entry name" value="SH3_retrovirus"/>
</dbReference>
<keyword evidence="2" id="KW-0378">Hydrolase</keyword>
<dbReference type="InterPro" id="IPR013103">
    <property type="entry name" value="RVT_2"/>
</dbReference>
<dbReference type="InterPro" id="IPR036397">
    <property type="entry name" value="RNaseH_sf"/>
</dbReference>
<proteinExistence type="predicted"/>
<comment type="caution">
    <text evidence="4">The sequence shown here is derived from an EMBL/GenBank/DDBJ whole genome shotgun (WGS) entry which is preliminary data.</text>
</comment>